<organism evidence="13 14">
    <name type="scientific">Sistotremastrum suecicum HHB10207 ss-3</name>
    <dbReference type="NCBI Taxonomy" id="1314776"/>
    <lineage>
        <taxon>Eukaryota</taxon>
        <taxon>Fungi</taxon>
        <taxon>Dikarya</taxon>
        <taxon>Basidiomycota</taxon>
        <taxon>Agaricomycotina</taxon>
        <taxon>Agaricomycetes</taxon>
        <taxon>Sistotremastrales</taxon>
        <taxon>Sistotremastraceae</taxon>
        <taxon>Sistotremastrum</taxon>
    </lineage>
</organism>
<dbReference type="GO" id="GO:0006457">
    <property type="term" value="P:protein folding"/>
    <property type="evidence" value="ECO:0007669"/>
    <property type="project" value="TreeGrafter"/>
</dbReference>
<keyword evidence="7 13" id="KW-0413">Isomerase</keyword>
<dbReference type="CDD" id="cd00238">
    <property type="entry name" value="ERp29c"/>
    <property type="match status" value="1"/>
</dbReference>
<dbReference type="EC" id="5.3.4.1" evidence="3"/>
<keyword evidence="14" id="KW-1185">Reference proteome</keyword>
<evidence type="ECO:0000256" key="2">
    <source>
        <dbReference type="ARBA" id="ARBA00006347"/>
    </source>
</evidence>
<keyword evidence="10" id="KW-0175">Coiled coil</keyword>
<proteinExistence type="inferred from homology"/>
<feature type="coiled-coil region" evidence="10">
    <location>
        <begin position="347"/>
        <end position="381"/>
    </location>
</feature>
<evidence type="ECO:0000256" key="11">
    <source>
        <dbReference type="SAM" id="SignalP"/>
    </source>
</evidence>
<dbReference type="Gene3D" id="3.40.30.10">
    <property type="entry name" value="Glutaredoxin"/>
    <property type="match status" value="2"/>
</dbReference>
<feature type="domain" description="Thioredoxin" evidence="12">
    <location>
        <begin position="132"/>
        <end position="251"/>
    </location>
</feature>
<feature type="signal peptide" evidence="11">
    <location>
        <begin position="1"/>
        <end position="18"/>
    </location>
</feature>
<reference evidence="13 14" key="1">
    <citation type="journal article" date="2016" name="Mol. Biol. Evol.">
        <title>Comparative Genomics of Early-Diverging Mushroom-Forming Fungi Provides Insights into the Origins of Lignocellulose Decay Capabilities.</title>
        <authorList>
            <person name="Nagy L.G."/>
            <person name="Riley R."/>
            <person name="Tritt A."/>
            <person name="Adam C."/>
            <person name="Daum C."/>
            <person name="Floudas D."/>
            <person name="Sun H."/>
            <person name="Yadav J.S."/>
            <person name="Pangilinan J."/>
            <person name="Larsson K.H."/>
            <person name="Matsuura K."/>
            <person name="Barry K."/>
            <person name="Labutti K."/>
            <person name="Kuo R."/>
            <person name="Ohm R.A."/>
            <person name="Bhattacharya S.S."/>
            <person name="Shirouzu T."/>
            <person name="Yoshinaga Y."/>
            <person name="Martin F.M."/>
            <person name="Grigoriev I.V."/>
            <person name="Hibbett D.S."/>
        </authorList>
    </citation>
    <scope>NUCLEOTIDE SEQUENCE [LARGE SCALE GENOMIC DNA]</scope>
    <source>
        <strain evidence="13 14">HHB10207 ss-3</strain>
    </source>
</reference>
<protein>
    <recommendedName>
        <fullName evidence="3">protein disulfide-isomerase</fullName>
        <ecNumber evidence="3">5.3.4.1</ecNumber>
    </recommendedName>
</protein>
<keyword evidence="6" id="KW-1015">Disulfide bond</keyword>
<dbReference type="InterPro" id="IPR011679">
    <property type="entry name" value="ERp29_C"/>
</dbReference>
<evidence type="ECO:0000313" key="13">
    <source>
        <dbReference type="EMBL" id="KZT40473.1"/>
    </source>
</evidence>
<dbReference type="EMBL" id="KV428032">
    <property type="protein sequence ID" value="KZT40473.1"/>
    <property type="molecule type" value="Genomic_DNA"/>
</dbReference>
<dbReference type="InterPro" id="IPR013766">
    <property type="entry name" value="Thioredoxin_domain"/>
</dbReference>
<evidence type="ECO:0000313" key="14">
    <source>
        <dbReference type="Proteomes" id="UP000076798"/>
    </source>
</evidence>
<sequence length="382" mass="41592">MYLPFSLFAAAFVAAVSASNVVDLTPETFDQNIISGKPGLVEFFAPWCGHCKNLAPVYEQLADAYSHAKDKVVIAKIDADGVGKPTGKKYGVTGYPTLKWFDGTDAEPEAYSGGRDLESLANFIYKKTGVRSKIKQPPPPATLQLDANNFDEVVMDETKDVLVAFTASWCGHCKAMKPAYEKTSVNFLPETNCVIANFEADADKNIPLSQKYEIGSFPTLKFFSKGNKVPEDYNGGRSEEDFTEFLNSKCGTQRKAGGGLNEIAGRIPTLDSLAAKFFTASAEAKSSVYQEAVSLASSAGATSQHYLKVMQKVVNGTNDYVEKESRSRLASILTKGTLSPAKLDEIKIKANILAAFAEEKAEEVKEKVEEIIEEATEHVKEL</sequence>
<dbReference type="PANTHER" id="PTHR45672:SF11">
    <property type="entry name" value="PROTEIN DISULFIDE-ISOMERASE C17H9.14C"/>
    <property type="match status" value="1"/>
</dbReference>
<dbReference type="Gene3D" id="1.20.1150.12">
    <property type="entry name" value="Endoplasmic reticulum resident protein 29, C-terminal domain"/>
    <property type="match status" value="1"/>
</dbReference>
<dbReference type="Proteomes" id="UP000076798">
    <property type="component" value="Unassembled WGS sequence"/>
</dbReference>
<dbReference type="SUPFAM" id="SSF47933">
    <property type="entry name" value="ERP29 C domain-like"/>
    <property type="match status" value="1"/>
</dbReference>
<evidence type="ECO:0000256" key="8">
    <source>
        <dbReference type="ARBA" id="ARBA00023284"/>
    </source>
</evidence>
<comment type="similarity">
    <text evidence="2 9">Belongs to the protein disulfide isomerase family.</text>
</comment>
<dbReference type="InterPro" id="IPR051063">
    <property type="entry name" value="PDI"/>
</dbReference>
<evidence type="ECO:0000256" key="9">
    <source>
        <dbReference type="RuleBase" id="RU004208"/>
    </source>
</evidence>
<dbReference type="SUPFAM" id="SSF52833">
    <property type="entry name" value="Thioredoxin-like"/>
    <property type="match status" value="2"/>
</dbReference>
<dbReference type="PRINTS" id="PR00421">
    <property type="entry name" value="THIOREDOXIN"/>
</dbReference>
<keyword evidence="4 11" id="KW-0732">Signal</keyword>
<dbReference type="OrthoDB" id="10264505at2759"/>
<evidence type="ECO:0000256" key="7">
    <source>
        <dbReference type="ARBA" id="ARBA00023235"/>
    </source>
</evidence>
<dbReference type="GO" id="GO:0005783">
    <property type="term" value="C:endoplasmic reticulum"/>
    <property type="evidence" value="ECO:0007669"/>
    <property type="project" value="InterPro"/>
</dbReference>
<keyword evidence="5" id="KW-0677">Repeat</keyword>
<feature type="domain" description="Thioredoxin" evidence="12">
    <location>
        <begin position="3"/>
        <end position="129"/>
    </location>
</feature>
<keyword evidence="8" id="KW-0676">Redox-active center</keyword>
<dbReference type="AlphaFoldDB" id="A0A166FBB1"/>
<evidence type="ECO:0000256" key="6">
    <source>
        <dbReference type="ARBA" id="ARBA00023157"/>
    </source>
</evidence>
<dbReference type="CDD" id="cd02998">
    <property type="entry name" value="PDI_a_ERp38"/>
    <property type="match status" value="1"/>
</dbReference>
<evidence type="ECO:0000259" key="12">
    <source>
        <dbReference type="PROSITE" id="PS51352"/>
    </source>
</evidence>
<dbReference type="NCBIfam" id="TIGR01126">
    <property type="entry name" value="pdi_dom"/>
    <property type="match status" value="1"/>
</dbReference>
<evidence type="ECO:0000256" key="3">
    <source>
        <dbReference type="ARBA" id="ARBA00012723"/>
    </source>
</evidence>
<dbReference type="Pfam" id="PF07749">
    <property type="entry name" value="ERp29"/>
    <property type="match status" value="1"/>
</dbReference>
<dbReference type="InterPro" id="IPR017937">
    <property type="entry name" value="Thioredoxin_CS"/>
</dbReference>
<dbReference type="InterPro" id="IPR036249">
    <property type="entry name" value="Thioredoxin-like_sf"/>
</dbReference>
<name>A0A166FBB1_9AGAM</name>
<evidence type="ECO:0000256" key="4">
    <source>
        <dbReference type="ARBA" id="ARBA00022729"/>
    </source>
</evidence>
<comment type="catalytic activity">
    <reaction evidence="1">
        <text>Catalyzes the rearrangement of -S-S- bonds in proteins.</text>
        <dbReference type="EC" id="5.3.4.1"/>
    </reaction>
</comment>
<dbReference type="InterPro" id="IPR036356">
    <property type="entry name" value="ERp29_C_sf"/>
</dbReference>
<dbReference type="Pfam" id="PF00085">
    <property type="entry name" value="Thioredoxin"/>
    <property type="match status" value="2"/>
</dbReference>
<gene>
    <name evidence="13" type="ORF">SISSUDRAFT_1060248</name>
</gene>
<evidence type="ECO:0000256" key="5">
    <source>
        <dbReference type="ARBA" id="ARBA00022737"/>
    </source>
</evidence>
<dbReference type="PANTHER" id="PTHR45672">
    <property type="entry name" value="PROTEIN DISULFIDE-ISOMERASE C17H9.14C-RELATED"/>
    <property type="match status" value="1"/>
</dbReference>
<dbReference type="PROSITE" id="PS00194">
    <property type="entry name" value="THIOREDOXIN_1"/>
    <property type="match status" value="2"/>
</dbReference>
<accession>A0A166FBB1</accession>
<dbReference type="InterPro" id="IPR005788">
    <property type="entry name" value="PDI_thioredoxin-like_dom"/>
</dbReference>
<dbReference type="STRING" id="1314776.A0A166FBB1"/>
<dbReference type="GO" id="GO:0003756">
    <property type="term" value="F:protein disulfide isomerase activity"/>
    <property type="evidence" value="ECO:0007669"/>
    <property type="project" value="UniProtKB-EC"/>
</dbReference>
<evidence type="ECO:0000256" key="1">
    <source>
        <dbReference type="ARBA" id="ARBA00001182"/>
    </source>
</evidence>
<dbReference type="PROSITE" id="PS51352">
    <property type="entry name" value="THIOREDOXIN_2"/>
    <property type="match status" value="2"/>
</dbReference>
<evidence type="ECO:0000256" key="10">
    <source>
        <dbReference type="SAM" id="Coils"/>
    </source>
</evidence>
<feature type="chain" id="PRO_5007873272" description="protein disulfide-isomerase" evidence="11">
    <location>
        <begin position="19"/>
        <end position="382"/>
    </location>
</feature>